<dbReference type="GeneID" id="171870"/>
<dbReference type="FunCoup" id="Q9N3E0">
    <property type="interactions" value="2083"/>
</dbReference>
<dbReference type="OMA" id="AQAYKIC"/>
<sequence>MKTSLVILLSCFEFIYSLDDKTEAQREYEAGNALFVNRQYSDALTHYHKAIELNPTMYQAIFRRATTYLAFGRSKPGLADLDTVLSQKPDFAGARQQRASVLLKMGQLERAAADFRYLIDHSASQETSQEAQEKLELISEHINQVEMLKSWITNGDCNNVIESTTHLLETQPWDASLYIYRAKCYVAEDKVKSAIHDMKHAAKLSSDNTELLFEMSELEYKVADVRDSLGSIRECLKLNPDHKKCYTSYKSLKKIVKSLDSMKASIEQQEWTKCLETGEKLLEKNEEIPIRMNIFRLMCQCNREDGNLGEAIQQCTRVLEFDDSDVETLIQRAEAYMADEEYDMAIADYEKAEEWDSSNDAVRTGKDQAKRAKELVGKRDYYKILGVRRNANKREITKAYRKMAQKWHPDNFQDEKEKKKAEKKFIDIAAAKEVLSNEEKRRAFDNGQDPLDSEAGRGGGGGGGSHGFHNFHGFNPFGGGGGGGRGGGDFFFHF</sequence>
<feature type="domain" description="J" evidence="9">
    <location>
        <begin position="380"/>
        <end position="448"/>
    </location>
</feature>
<dbReference type="KEGG" id="cel:CELE_Y54E10BL.4"/>
<evidence type="ECO:0007829" key="13">
    <source>
        <dbReference type="PeptideAtlas" id="Q9N3E0"/>
    </source>
</evidence>
<dbReference type="FunFam" id="1.10.287.110:FF:000015">
    <property type="entry name" value="dnaJ homolog subfamily C member 3"/>
    <property type="match status" value="1"/>
</dbReference>
<dbReference type="Pfam" id="PF13181">
    <property type="entry name" value="TPR_8"/>
    <property type="match status" value="1"/>
</dbReference>
<evidence type="ECO:0000256" key="5">
    <source>
        <dbReference type="ARBA" id="ARBA00022824"/>
    </source>
</evidence>
<comment type="subcellular location">
    <subcellularLocation>
        <location evidence="1">Endoplasmic reticulum lumen</location>
    </subcellularLocation>
</comment>
<keyword evidence="13" id="KW-1267">Proteomics identification</keyword>
<dbReference type="PaxDb" id="6239-Y54E10BL.4"/>
<dbReference type="HOGENOM" id="CLU_015935_0_1_1"/>
<dbReference type="SMART" id="SM00271">
    <property type="entry name" value="DnaJ"/>
    <property type="match status" value="1"/>
</dbReference>
<dbReference type="GO" id="GO:0005783">
    <property type="term" value="C:endoplasmic reticulum"/>
    <property type="evidence" value="ECO:0000318"/>
    <property type="project" value="GO_Central"/>
</dbReference>
<dbReference type="AGR" id="WB:WBGene00001046"/>
<gene>
    <name evidence="10 12" type="primary">dnj-28</name>
    <name evidence="10" type="ORF">CELE_Y54E10BL.4</name>
    <name evidence="12" type="ORF">Y54E10BL.4</name>
</gene>
<dbReference type="SUPFAM" id="SSF48452">
    <property type="entry name" value="TPR-like"/>
    <property type="match status" value="2"/>
</dbReference>
<feature type="repeat" description="TPR" evidence="6">
    <location>
        <begin position="24"/>
        <end position="57"/>
    </location>
</feature>
<feature type="repeat" description="TPR" evidence="6">
    <location>
        <begin position="326"/>
        <end position="359"/>
    </location>
</feature>
<organism evidence="10 11">
    <name type="scientific">Caenorhabditis elegans</name>
    <dbReference type="NCBI Taxonomy" id="6239"/>
    <lineage>
        <taxon>Eukaryota</taxon>
        <taxon>Metazoa</taxon>
        <taxon>Ecdysozoa</taxon>
        <taxon>Nematoda</taxon>
        <taxon>Chromadorea</taxon>
        <taxon>Rhabditida</taxon>
        <taxon>Rhabditina</taxon>
        <taxon>Rhabditomorpha</taxon>
        <taxon>Rhabditoidea</taxon>
        <taxon>Rhabditidae</taxon>
        <taxon>Peloderinae</taxon>
        <taxon>Caenorhabditis</taxon>
    </lineage>
</organism>
<dbReference type="FunFam" id="1.25.40.10:FF:000224">
    <property type="entry name" value="DnaJ and TPR domain protein"/>
    <property type="match status" value="1"/>
</dbReference>
<dbReference type="GO" id="GO:0051087">
    <property type="term" value="F:protein-folding chaperone binding"/>
    <property type="evidence" value="ECO:0000318"/>
    <property type="project" value="GO_Central"/>
</dbReference>
<dbReference type="SMART" id="SM00028">
    <property type="entry name" value="TPR"/>
    <property type="match status" value="7"/>
</dbReference>
<accession>Q9N3E0</accession>
<evidence type="ECO:0000256" key="2">
    <source>
        <dbReference type="ARBA" id="ARBA00022729"/>
    </source>
</evidence>
<dbReference type="PANTHER" id="PTHR44140">
    <property type="entry name" value="LD25575P"/>
    <property type="match status" value="1"/>
</dbReference>
<feature type="chain" id="PRO_5004335233" evidence="8">
    <location>
        <begin position="18"/>
        <end position="494"/>
    </location>
</feature>
<dbReference type="AlphaFoldDB" id="Q9N3E0"/>
<evidence type="ECO:0000256" key="7">
    <source>
        <dbReference type="SAM" id="MobiDB-lite"/>
    </source>
</evidence>
<dbReference type="GO" id="GO:0034975">
    <property type="term" value="P:protein folding in endoplasmic reticulum"/>
    <property type="evidence" value="ECO:0000318"/>
    <property type="project" value="GO_Central"/>
</dbReference>
<dbReference type="InterPro" id="IPR036869">
    <property type="entry name" value="J_dom_sf"/>
</dbReference>
<dbReference type="WormBase" id="Y54E10BL.4">
    <property type="protein sequence ID" value="CE25436"/>
    <property type="gene ID" value="WBGene00001046"/>
    <property type="gene designation" value="dnj-28"/>
</dbReference>
<dbReference type="SMR" id="Q9N3E0"/>
<feature type="signal peptide" evidence="8">
    <location>
        <begin position="1"/>
        <end position="17"/>
    </location>
</feature>
<dbReference type="UCSC" id="Y54E10BL.4">
    <property type="organism name" value="c. elegans"/>
</dbReference>
<evidence type="ECO:0000313" key="12">
    <source>
        <dbReference type="WormBase" id="Y54E10BL.4"/>
    </source>
</evidence>
<dbReference type="Gene3D" id="1.10.287.110">
    <property type="entry name" value="DnaJ domain"/>
    <property type="match status" value="1"/>
</dbReference>
<evidence type="ECO:0000313" key="11">
    <source>
        <dbReference type="Proteomes" id="UP000001940"/>
    </source>
</evidence>
<dbReference type="eggNOG" id="KOG0624">
    <property type="taxonomic scope" value="Eukaryota"/>
</dbReference>
<dbReference type="STRING" id="6239.Y54E10BL.4.1"/>
<keyword evidence="11" id="KW-1185">Reference proteome</keyword>
<evidence type="ECO:0000256" key="1">
    <source>
        <dbReference type="ARBA" id="ARBA00004319"/>
    </source>
</evidence>
<feature type="region of interest" description="Disordered" evidence="7">
    <location>
        <begin position="439"/>
        <end position="464"/>
    </location>
</feature>
<dbReference type="PROSITE" id="PS50076">
    <property type="entry name" value="DNAJ_2"/>
    <property type="match status" value="1"/>
</dbReference>
<proteinExistence type="evidence at protein level"/>
<evidence type="ECO:0000256" key="6">
    <source>
        <dbReference type="PROSITE-ProRule" id="PRU00339"/>
    </source>
</evidence>
<dbReference type="OrthoDB" id="1726119at2759"/>
<reference evidence="10 11" key="1">
    <citation type="journal article" date="1998" name="Science">
        <title>Genome sequence of the nematode C. elegans: a platform for investigating biology.</title>
        <authorList>
            <consortium name="The C. elegans sequencing consortium"/>
            <person name="Sulson J.E."/>
            <person name="Waterston R."/>
        </authorList>
    </citation>
    <scope>NUCLEOTIDE SEQUENCE [LARGE SCALE GENOMIC DNA]</scope>
    <source>
        <strain evidence="10 11">Bristol N2</strain>
    </source>
</reference>
<name>Q9N3E0_CAEEL</name>
<dbReference type="EMBL" id="BX284601">
    <property type="protein sequence ID" value="CCD73485.1"/>
    <property type="molecule type" value="Genomic_DNA"/>
</dbReference>
<dbReference type="InterPro" id="IPR001623">
    <property type="entry name" value="DnaJ_domain"/>
</dbReference>
<dbReference type="InParanoid" id="Q9N3E0"/>
<keyword evidence="3" id="KW-0677">Repeat</keyword>
<dbReference type="InterPro" id="IPR011990">
    <property type="entry name" value="TPR-like_helical_dom_sf"/>
</dbReference>
<keyword evidence="2 8" id="KW-0732">Signal</keyword>
<dbReference type="PRINTS" id="PR00625">
    <property type="entry name" value="JDOMAIN"/>
</dbReference>
<evidence type="ECO:0000256" key="3">
    <source>
        <dbReference type="ARBA" id="ARBA00022737"/>
    </source>
</evidence>
<dbReference type="PhylomeDB" id="Q9N3E0"/>
<keyword evidence="5" id="KW-0256">Endoplasmic reticulum</keyword>
<dbReference type="CDD" id="cd06257">
    <property type="entry name" value="DnaJ"/>
    <property type="match status" value="1"/>
</dbReference>
<dbReference type="PANTHER" id="PTHR44140:SF4">
    <property type="entry name" value="J DOMAIN-CONTAINING PROTEIN"/>
    <property type="match status" value="1"/>
</dbReference>
<dbReference type="GO" id="GO:0051787">
    <property type="term" value="F:misfolded protein binding"/>
    <property type="evidence" value="ECO:0000318"/>
    <property type="project" value="GO_Central"/>
</dbReference>
<dbReference type="RefSeq" id="NP_491084.1">
    <property type="nucleotide sequence ID" value="NM_058683.5"/>
</dbReference>
<dbReference type="CTD" id="171870"/>
<dbReference type="InterPro" id="IPR051727">
    <property type="entry name" value="DnaJ_C3_Co-chaperones"/>
</dbReference>
<evidence type="ECO:0000313" key="10">
    <source>
        <dbReference type="EMBL" id="CCD73485.1"/>
    </source>
</evidence>
<dbReference type="Bgee" id="WBGene00001046">
    <property type="expression patterns" value="Expressed in adult organism and 4 other cell types or tissues"/>
</dbReference>
<dbReference type="Proteomes" id="UP000001940">
    <property type="component" value="Chromosome I"/>
</dbReference>
<dbReference type="Gene3D" id="1.25.40.10">
    <property type="entry name" value="Tetratricopeptide repeat domain"/>
    <property type="match status" value="1"/>
</dbReference>
<dbReference type="SUPFAM" id="SSF46565">
    <property type="entry name" value="Chaperone J-domain"/>
    <property type="match status" value="1"/>
</dbReference>
<dbReference type="GO" id="GO:0036499">
    <property type="term" value="P:PERK-mediated unfolded protein response"/>
    <property type="evidence" value="ECO:0007007"/>
    <property type="project" value="WormBase"/>
</dbReference>
<evidence type="ECO:0000259" key="9">
    <source>
        <dbReference type="PROSITE" id="PS50076"/>
    </source>
</evidence>
<dbReference type="GO" id="GO:0005788">
    <property type="term" value="C:endoplasmic reticulum lumen"/>
    <property type="evidence" value="ECO:0007669"/>
    <property type="project" value="UniProtKB-SubCell"/>
</dbReference>
<evidence type="ECO:0000256" key="4">
    <source>
        <dbReference type="ARBA" id="ARBA00022803"/>
    </source>
</evidence>
<dbReference type="PROSITE" id="PS50005">
    <property type="entry name" value="TPR"/>
    <property type="match status" value="2"/>
</dbReference>
<dbReference type="InterPro" id="IPR019734">
    <property type="entry name" value="TPR_rpt"/>
</dbReference>
<protein>
    <submittedName>
        <fullName evidence="10">J domain-containing protein</fullName>
    </submittedName>
</protein>
<dbReference type="PeptideAtlas" id="Q9N3E0"/>
<evidence type="ECO:0000256" key="8">
    <source>
        <dbReference type="SAM" id="SignalP"/>
    </source>
</evidence>
<keyword evidence="4 6" id="KW-0802">TPR repeat</keyword>
<dbReference type="Pfam" id="PF00226">
    <property type="entry name" value="DnaJ"/>
    <property type="match status" value="1"/>
</dbReference>